<dbReference type="SMART" id="SM00534">
    <property type="entry name" value="MUTSac"/>
    <property type="match status" value="1"/>
</dbReference>
<evidence type="ECO:0000256" key="1">
    <source>
        <dbReference type="ARBA" id="ARBA00022741"/>
    </source>
</evidence>
<dbReference type="InterPro" id="IPR000432">
    <property type="entry name" value="DNA_mismatch_repair_MutS_C"/>
</dbReference>
<dbReference type="Proteomes" id="UP000613840">
    <property type="component" value="Unassembled WGS sequence"/>
</dbReference>
<dbReference type="EMBL" id="BMMZ01000014">
    <property type="protein sequence ID" value="GGL79258.1"/>
    <property type="molecule type" value="Genomic_DNA"/>
</dbReference>
<evidence type="ECO:0000259" key="5">
    <source>
        <dbReference type="SMART" id="SM00534"/>
    </source>
</evidence>
<keyword evidence="1" id="KW-0547">Nucleotide-binding</keyword>
<keyword evidence="3" id="KW-0238">DNA-binding</keyword>
<organism evidence="6 7">
    <name type="scientific">Microlunatus endophyticus</name>
    <dbReference type="NCBI Taxonomy" id="1716077"/>
    <lineage>
        <taxon>Bacteria</taxon>
        <taxon>Bacillati</taxon>
        <taxon>Actinomycetota</taxon>
        <taxon>Actinomycetes</taxon>
        <taxon>Propionibacteriales</taxon>
        <taxon>Propionibacteriaceae</taxon>
        <taxon>Microlunatus</taxon>
    </lineage>
</organism>
<dbReference type="Pfam" id="PF00488">
    <property type="entry name" value="MutS_V"/>
    <property type="match status" value="1"/>
</dbReference>
<dbReference type="InterPro" id="IPR027417">
    <property type="entry name" value="P-loop_NTPase"/>
</dbReference>
<feature type="region of interest" description="Disordered" evidence="4">
    <location>
        <begin position="573"/>
        <end position="592"/>
    </location>
</feature>
<dbReference type="GO" id="GO:0005829">
    <property type="term" value="C:cytosol"/>
    <property type="evidence" value="ECO:0007669"/>
    <property type="project" value="TreeGrafter"/>
</dbReference>
<dbReference type="GO" id="GO:0140664">
    <property type="term" value="F:ATP-dependent DNA damage sensor activity"/>
    <property type="evidence" value="ECO:0007669"/>
    <property type="project" value="InterPro"/>
</dbReference>
<evidence type="ECO:0000256" key="2">
    <source>
        <dbReference type="ARBA" id="ARBA00022840"/>
    </source>
</evidence>
<dbReference type="InterPro" id="IPR045076">
    <property type="entry name" value="MutS"/>
</dbReference>
<protein>
    <submittedName>
        <fullName evidence="6">DNA mismatch repair protein MutS</fullName>
    </submittedName>
</protein>
<dbReference type="AlphaFoldDB" id="A0A917SHN0"/>
<dbReference type="PANTHER" id="PTHR11361">
    <property type="entry name" value="DNA MISMATCH REPAIR PROTEIN MUTS FAMILY MEMBER"/>
    <property type="match status" value="1"/>
</dbReference>
<dbReference type="GO" id="GO:0005524">
    <property type="term" value="F:ATP binding"/>
    <property type="evidence" value="ECO:0007669"/>
    <property type="project" value="UniProtKB-KW"/>
</dbReference>
<name>A0A917SHN0_9ACTN</name>
<dbReference type="GO" id="GO:0006298">
    <property type="term" value="P:mismatch repair"/>
    <property type="evidence" value="ECO:0007669"/>
    <property type="project" value="InterPro"/>
</dbReference>
<reference evidence="6" key="2">
    <citation type="submission" date="2020-09" db="EMBL/GenBank/DDBJ databases">
        <authorList>
            <person name="Sun Q."/>
            <person name="Zhou Y."/>
        </authorList>
    </citation>
    <scope>NUCLEOTIDE SEQUENCE</scope>
    <source>
        <strain evidence="6">CGMCC 4.7306</strain>
    </source>
</reference>
<proteinExistence type="predicted"/>
<feature type="domain" description="DNA mismatch repair proteins mutS family" evidence="5">
    <location>
        <begin position="393"/>
        <end position="578"/>
    </location>
</feature>
<reference evidence="6" key="1">
    <citation type="journal article" date="2014" name="Int. J. Syst. Evol. Microbiol.">
        <title>Complete genome sequence of Corynebacterium casei LMG S-19264T (=DSM 44701T), isolated from a smear-ripened cheese.</title>
        <authorList>
            <consortium name="US DOE Joint Genome Institute (JGI-PGF)"/>
            <person name="Walter F."/>
            <person name="Albersmeier A."/>
            <person name="Kalinowski J."/>
            <person name="Ruckert C."/>
        </authorList>
    </citation>
    <scope>NUCLEOTIDE SEQUENCE</scope>
    <source>
        <strain evidence="6">CGMCC 4.7306</strain>
    </source>
</reference>
<keyword evidence="2" id="KW-0067">ATP-binding</keyword>
<comment type="caution">
    <text evidence="6">The sequence shown here is derived from an EMBL/GenBank/DDBJ whole genome shotgun (WGS) entry which is preliminary data.</text>
</comment>
<dbReference type="SUPFAM" id="SSF52540">
    <property type="entry name" value="P-loop containing nucleoside triphosphate hydrolases"/>
    <property type="match status" value="1"/>
</dbReference>
<dbReference type="GO" id="GO:0030983">
    <property type="term" value="F:mismatched DNA binding"/>
    <property type="evidence" value="ECO:0007669"/>
    <property type="project" value="InterPro"/>
</dbReference>
<evidence type="ECO:0000313" key="7">
    <source>
        <dbReference type="Proteomes" id="UP000613840"/>
    </source>
</evidence>
<gene>
    <name evidence="6" type="ORF">GCM10011575_42070</name>
</gene>
<dbReference type="Gene3D" id="3.40.50.300">
    <property type="entry name" value="P-loop containing nucleotide triphosphate hydrolases"/>
    <property type="match status" value="1"/>
</dbReference>
<evidence type="ECO:0000256" key="3">
    <source>
        <dbReference type="ARBA" id="ARBA00023125"/>
    </source>
</evidence>
<evidence type="ECO:0000313" key="6">
    <source>
        <dbReference type="EMBL" id="GGL79258.1"/>
    </source>
</evidence>
<sequence>MVLFYATQVTPRTDGGAGIVGFRRWGSLAVPPQWLMAPGWTESDRSVPVETTEVELQGSSAKLRLVGAEVSILFPGRPAPEALPSVPDCFADLNLNQVDNWLAKKRDAGTIHTAFRTPLDDAELINFRLDVFDDLDNDDVAGSLAAFSAAARDVRRLVTAASQSNNRHVAEGFLMRAIDSYVAGVRTVADDLGRLPIRSAGLIGIRDFLGGYQVSEKFQRLADDNADLSRRLQAVHYALRVKGDKVTVTPERYSGDYGAEVLATFERFRQADAEDHLVQLRRSSAGYIESVILDFVARHNEELFAEVAAHVRRQSRFLDPVVGRFGHELEFYLSYLALMEQLRGSGIPFSRPTIVTEDTDAGPLLHVVQGVDLALALKGGQVVANDVTMADDQQFVVVTGPNQGGKTTFARMIGEVYYLAGLGCPVPAESARVTPASQIFTHFERQEDRDRETSGGKLEDDLIRIHDILQQADDRSLVVINEMFASTTLSDATYLGESILEQFERLGSTVIWVTFVEDLARRPKTVSMVSQTRRDDPTVRTFKVLAQPPAGRIYAEAIAARHGLRRQDIVRRVADHADGPTRPAAEGAGEED</sequence>
<evidence type="ECO:0000256" key="4">
    <source>
        <dbReference type="SAM" id="MobiDB-lite"/>
    </source>
</evidence>
<accession>A0A917SHN0</accession>
<dbReference type="PANTHER" id="PTHR11361:SF34">
    <property type="entry name" value="DNA MISMATCH REPAIR PROTEIN MSH1, MITOCHONDRIAL"/>
    <property type="match status" value="1"/>
</dbReference>
<keyword evidence="7" id="KW-1185">Reference proteome</keyword>